<dbReference type="CDD" id="cd07302">
    <property type="entry name" value="CHD"/>
    <property type="match status" value="1"/>
</dbReference>
<dbReference type="SUPFAM" id="SSF55073">
    <property type="entry name" value="Nucleotide cyclase"/>
    <property type="match status" value="1"/>
</dbReference>
<dbReference type="InterPro" id="IPR001054">
    <property type="entry name" value="A/G_cyclase"/>
</dbReference>
<feature type="region of interest" description="Disordered" evidence="1">
    <location>
        <begin position="1"/>
        <end position="55"/>
    </location>
</feature>
<dbReference type="SMART" id="SM00044">
    <property type="entry name" value="CYCc"/>
    <property type="match status" value="1"/>
</dbReference>
<dbReference type="PROSITE" id="PS50125">
    <property type="entry name" value="GUANYLATE_CYCLASE_2"/>
    <property type="match status" value="1"/>
</dbReference>
<feature type="domain" description="Guanylate cyclase" evidence="2">
    <location>
        <begin position="233"/>
        <end position="342"/>
    </location>
</feature>
<evidence type="ECO:0000313" key="3">
    <source>
        <dbReference type="EMBL" id="MBG0738393.1"/>
    </source>
</evidence>
<organism evidence="3 4">
    <name type="scientific">Arthrobacter terrae</name>
    <dbReference type="NCBI Taxonomy" id="2935737"/>
    <lineage>
        <taxon>Bacteria</taxon>
        <taxon>Bacillati</taxon>
        <taxon>Actinomycetota</taxon>
        <taxon>Actinomycetes</taxon>
        <taxon>Micrococcales</taxon>
        <taxon>Micrococcaceae</taxon>
        <taxon>Arthrobacter</taxon>
    </lineage>
</organism>
<dbReference type="GO" id="GO:0035556">
    <property type="term" value="P:intracellular signal transduction"/>
    <property type="evidence" value="ECO:0007669"/>
    <property type="project" value="InterPro"/>
</dbReference>
<reference evidence="3 4" key="1">
    <citation type="submission" date="2020-11" db="EMBL/GenBank/DDBJ databases">
        <title>Arthrobacter antarcticus sp. nov., isolated from Antarctic Soil.</title>
        <authorList>
            <person name="Li J."/>
        </authorList>
    </citation>
    <scope>NUCLEOTIDE SEQUENCE [LARGE SCALE GENOMIC DNA]</scope>
    <source>
        <strain evidence="3 4">Z1-20</strain>
    </source>
</reference>
<name>A0A931CHE1_9MICC</name>
<evidence type="ECO:0000256" key="1">
    <source>
        <dbReference type="SAM" id="MobiDB-lite"/>
    </source>
</evidence>
<dbReference type="GO" id="GO:0004016">
    <property type="term" value="F:adenylate cyclase activity"/>
    <property type="evidence" value="ECO:0007669"/>
    <property type="project" value="UniProtKB-ARBA"/>
</dbReference>
<comment type="caution">
    <text evidence="3">The sequence shown here is derived from an EMBL/GenBank/DDBJ whole genome shotgun (WGS) entry which is preliminary data.</text>
</comment>
<dbReference type="EMBL" id="JADNYM010000003">
    <property type="protein sequence ID" value="MBG0738393.1"/>
    <property type="molecule type" value="Genomic_DNA"/>
</dbReference>
<keyword evidence="4" id="KW-1185">Reference proteome</keyword>
<protein>
    <submittedName>
        <fullName evidence="3">Adenylate/guanylate cyclase domain-containing protein</fullName>
    </submittedName>
</protein>
<accession>A0A931CHE1</accession>
<dbReference type="AlphaFoldDB" id="A0A931CHE1"/>
<gene>
    <name evidence="3" type="ORF">IV500_02975</name>
</gene>
<evidence type="ECO:0000313" key="4">
    <source>
        <dbReference type="Proteomes" id="UP000655366"/>
    </source>
</evidence>
<evidence type="ECO:0000259" key="2">
    <source>
        <dbReference type="PROSITE" id="PS50125"/>
    </source>
</evidence>
<sequence>MPDVDEPRAPANPAALGTSAAADARDAAADADGLVETDDLVQTPDAAEAADPGPERSALQALEARLLGGERKFRRRDVAHGAGVSLLSARKLWRAMGFPNIGDDDVAFSERDRDALTTVIDVVRAGLLTEEAAISVTRAIGQMTDRMVVWQIEALVEDIAEERGVSDAQARRVLVSELPDLIDPMEKMLLYSWRRQLNAGVQRLAVRAQAGLDSSAEGRHGAEDDAPLPLARAVGFADLVSYTSLSRRMNEKTLAKLVQRFENKCAEIISVGGGRLVKTIGDEVLFNCETPVAGAEISLALAEAMAADDFLPEARVSMVWGRVLSRLGDIYGPTVNLAARLTALAEPGTVLIDSTTAAALNSDERFVLIPQEVQEVRGFGAIHPVILARGQGMGLVVD</sequence>
<proteinExistence type="predicted"/>
<dbReference type="Gene3D" id="3.30.70.1230">
    <property type="entry name" value="Nucleotide cyclase"/>
    <property type="match status" value="1"/>
</dbReference>
<dbReference type="Pfam" id="PF00211">
    <property type="entry name" value="Guanylate_cyc"/>
    <property type="match status" value="1"/>
</dbReference>
<dbReference type="Proteomes" id="UP000655366">
    <property type="component" value="Unassembled WGS sequence"/>
</dbReference>
<dbReference type="InterPro" id="IPR029787">
    <property type="entry name" value="Nucleotide_cyclase"/>
</dbReference>
<dbReference type="GO" id="GO:0009190">
    <property type="term" value="P:cyclic nucleotide biosynthetic process"/>
    <property type="evidence" value="ECO:0007669"/>
    <property type="project" value="InterPro"/>
</dbReference>